<evidence type="ECO:0000313" key="3">
    <source>
        <dbReference type="EMBL" id="JAT82473.1"/>
    </source>
</evidence>
<feature type="compositionally biased region" description="Polar residues" evidence="1">
    <location>
        <begin position="258"/>
        <end position="271"/>
    </location>
</feature>
<sequence>MMTKMDKSNKKIDLPPYLVLTSILSAGLTIVVSVIYIVLSILGLVYRFMCDVASPETTVGSKHFINMILRIYIQKNDCELKLNWDNLTSADAVFVLNIVTLCAAVLSLIAAIVLLTMVENRDKASHIHLAAYAYIGVCAASLVVDLTYATHYGMDYTELSNQINESTPGLTMNYDRDIVRLGALFLMSLTLKGFMAHAVNLVLLVLLLIYVTDYQQREEHSIHRLGALNAYDQPRRRQDRQDSWQPEPQMFMGLPRGPQTNPAFVDDSNSVGPRLSMREPSVPDYIRSESWQPGANGARPFSYLEEARRPAARPVSPAP</sequence>
<feature type="transmembrane region" description="Helical" evidence="2">
    <location>
        <begin position="129"/>
        <end position="149"/>
    </location>
</feature>
<feature type="transmembrane region" description="Helical" evidence="2">
    <location>
        <begin position="20"/>
        <end position="46"/>
    </location>
</feature>
<proteinExistence type="predicted"/>
<feature type="transmembrane region" description="Helical" evidence="2">
    <location>
        <begin position="92"/>
        <end position="117"/>
    </location>
</feature>
<accession>A0A1E1W673</accession>
<keyword evidence="2" id="KW-0472">Membrane</keyword>
<dbReference type="OrthoDB" id="7967436at2759"/>
<evidence type="ECO:0000256" key="1">
    <source>
        <dbReference type="SAM" id="MobiDB-lite"/>
    </source>
</evidence>
<feature type="region of interest" description="Disordered" evidence="1">
    <location>
        <begin position="233"/>
        <end position="319"/>
    </location>
</feature>
<keyword evidence="2" id="KW-0812">Transmembrane</keyword>
<dbReference type="EMBL" id="GDQN01008581">
    <property type="protein sequence ID" value="JAT82473.1"/>
    <property type="molecule type" value="Transcribed_RNA"/>
</dbReference>
<name>A0A1E1W673_PECGO</name>
<organism evidence="3">
    <name type="scientific">Pectinophora gossypiella</name>
    <name type="common">Cotton pink bollworm</name>
    <name type="synonym">Depressaria gossypiella</name>
    <dbReference type="NCBI Taxonomy" id="13191"/>
    <lineage>
        <taxon>Eukaryota</taxon>
        <taxon>Metazoa</taxon>
        <taxon>Ecdysozoa</taxon>
        <taxon>Arthropoda</taxon>
        <taxon>Hexapoda</taxon>
        <taxon>Insecta</taxon>
        <taxon>Pterygota</taxon>
        <taxon>Neoptera</taxon>
        <taxon>Endopterygota</taxon>
        <taxon>Lepidoptera</taxon>
        <taxon>Glossata</taxon>
        <taxon>Ditrysia</taxon>
        <taxon>Gelechioidea</taxon>
        <taxon>Gelechiidae</taxon>
        <taxon>Apatetrinae</taxon>
        <taxon>Pectinophora</taxon>
    </lineage>
</organism>
<reference evidence="3" key="1">
    <citation type="submission" date="2015-09" db="EMBL/GenBank/DDBJ databases">
        <title>De novo assembly of Pectinophora gossypiella (Pink Bollworm) gut transcriptome.</title>
        <authorList>
            <person name="Tassone E.E."/>
        </authorList>
    </citation>
    <scope>NUCLEOTIDE SEQUENCE</scope>
</reference>
<gene>
    <name evidence="3" type="ORF">g.6398</name>
</gene>
<protein>
    <submittedName>
        <fullName evidence="3">Uncharacterized protein</fullName>
    </submittedName>
</protein>
<feature type="non-terminal residue" evidence="3">
    <location>
        <position position="319"/>
    </location>
</feature>
<feature type="transmembrane region" description="Helical" evidence="2">
    <location>
        <begin position="194"/>
        <end position="211"/>
    </location>
</feature>
<evidence type="ECO:0000256" key="2">
    <source>
        <dbReference type="SAM" id="Phobius"/>
    </source>
</evidence>
<dbReference type="AlphaFoldDB" id="A0A1E1W673"/>
<feature type="compositionally biased region" description="Basic and acidic residues" evidence="1">
    <location>
        <begin position="233"/>
        <end position="242"/>
    </location>
</feature>
<keyword evidence="2" id="KW-1133">Transmembrane helix</keyword>